<sequence>MTTAAERLWDELESMGFEKEERPDGYLPALPLDITELTDQELMVLYGRYVSWTAYAAARLAEARANEKAAKQNLNHSLATASLNASMEKTVAGRKAAAAADSRVQADEEKHVAALSLCEALDMVHRNAEARGSFCSRDLSRRQNSRDTETRAHRWGV</sequence>
<accession>A0ABV9AHM4</accession>
<evidence type="ECO:0000313" key="3">
    <source>
        <dbReference type="Proteomes" id="UP001595839"/>
    </source>
</evidence>
<feature type="region of interest" description="Disordered" evidence="1">
    <location>
        <begin position="137"/>
        <end position="157"/>
    </location>
</feature>
<feature type="compositionally biased region" description="Basic and acidic residues" evidence="1">
    <location>
        <begin position="138"/>
        <end position="157"/>
    </location>
</feature>
<proteinExistence type="predicted"/>
<dbReference type="EMBL" id="JBHSFK010000002">
    <property type="protein sequence ID" value="MFC4498564.1"/>
    <property type="molecule type" value="Genomic_DNA"/>
</dbReference>
<dbReference type="RefSeq" id="WP_381167977.1">
    <property type="nucleotide sequence ID" value="NZ_JBHSFK010000002.1"/>
</dbReference>
<name>A0ABV9AHM4_9ACTN</name>
<organism evidence="2 3">
    <name type="scientific">Streptomyces vulcanius</name>
    <dbReference type="NCBI Taxonomy" id="1441876"/>
    <lineage>
        <taxon>Bacteria</taxon>
        <taxon>Bacillati</taxon>
        <taxon>Actinomycetota</taxon>
        <taxon>Actinomycetes</taxon>
        <taxon>Kitasatosporales</taxon>
        <taxon>Streptomycetaceae</taxon>
        <taxon>Streptomyces</taxon>
    </lineage>
</organism>
<evidence type="ECO:0000313" key="2">
    <source>
        <dbReference type="EMBL" id="MFC4498564.1"/>
    </source>
</evidence>
<protein>
    <submittedName>
        <fullName evidence="2">Uncharacterized protein</fullName>
    </submittedName>
</protein>
<dbReference type="Proteomes" id="UP001595839">
    <property type="component" value="Unassembled WGS sequence"/>
</dbReference>
<keyword evidence="3" id="KW-1185">Reference proteome</keyword>
<evidence type="ECO:0000256" key="1">
    <source>
        <dbReference type="SAM" id="MobiDB-lite"/>
    </source>
</evidence>
<comment type="caution">
    <text evidence="2">The sequence shown here is derived from an EMBL/GenBank/DDBJ whole genome shotgun (WGS) entry which is preliminary data.</text>
</comment>
<gene>
    <name evidence="2" type="ORF">ACFPIH_03330</name>
</gene>
<reference evidence="3" key="1">
    <citation type="journal article" date="2019" name="Int. J. Syst. Evol. Microbiol.">
        <title>The Global Catalogue of Microorganisms (GCM) 10K type strain sequencing project: providing services to taxonomists for standard genome sequencing and annotation.</title>
        <authorList>
            <consortium name="The Broad Institute Genomics Platform"/>
            <consortium name="The Broad Institute Genome Sequencing Center for Infectious Disease"/>
            <person name="Wu L."/>
            <person name="Ma J."/>
        </authorList>
    </citation>
    <scope>NUCLEOTIDE SEQUENCE [LARGE SCALE GENOMIC DNA]</scope>
    <source>
        <strain evidence="3">CGMCC 4.7177</strain>
    </source>
</reference>